<dbReference type="Proteomes" id="UP000887565">
    <property type="component" value="Unplaced"/>
</dbReference>
<keyword evidence="1" id="KW-0472">Membrane</keyword>
<evidence type="ECO:0000256" key="1">
    <source>
        <dbReference type="SAM" id="Phobius"/>
    </source>
</evidence>
<dbReference type="WBParaSite" id="nRc.2.0.1.t12307-RA">
    <property type="protein sequence ID" value="nRc.2.0.1.t12307-RA"/>
    <property type="gene ID" value="nRc.2.0.1.g12307"/>
</dbReference>
<protein>
    <submittedName>
        <fullName evidence="3">Uncharacterized protein</fullName>
    </submittedName>
</protein>
<feature type="transmembrane region" description="Helical" evidence="1">
    <location>
        <begin position="74"/>
        <end position="93"/>
    </location>
</feature>
<organism evidence="2 3">
    <name type="scientific">Romanomermis culicivorax</name>
    <name type="common">Nematode worm</name>
    <dbReference type="NCBI Taxonomy" id="13658"/>
    <lineage>
        <taxon>Eukaryota</taxon>
        <taxon>Metazoa</taxon>
        <taxon>Ecdysozoa</taxon>
        <taxon>Nematoda</taxon>
        <taxon>Enoplea</taxon>
        <taxon>Dorylaimia</taxon>
        <taxon>Mermithida</taxon>
        <taxon>Mermithoidea</taxon>
        <taxon>Mermithidae</taxon>
        <taxon>Romanomermis</taxon>
    </lineage>
</organism>
<feature type="transmembrane region" description="Helical" evidence="1">
    <location>
        <begin position="99"/>
        <end position="116"/>
    </location>
</feature>
<name>A0A915IEI3_ROMCU</name>
<keyword evidence="2" id="KW-1185">Reference proteome</keyword>
<sequence>MKKNKIQNEIQIMKSKKLEDVVSASQFGKNFVLQIRNLHFSPKERIFEAERRRFSQRTSAAEKRRRRRFFLDVFLRRAFFAAENYVAVLAAAADFVGRGIFWLGGGGGTFFLGVFLPDDEDGAKTLISLLGVEKFNIFKRSKLDNFCETLTPGGGGGVSAILAFFSTIFDDEDVSSLTGVVDVWLIAGFR</sequence>
<evidence type="ECO:0000313" key="2">
    <source>
        <dbReference type="Proteomes" id="UP000887565"/>
    </source>
</evidence>
<evidence type="ECO:0000313" key="3">
    <source>
        <dbReference type="WBParaSite" id="nRc.2.0.1.t12307-RA"/>
    </source>
</evidence>
<proteinExistence type="predicted"/>
<reference evidence="3" key="1">
    <citation type="submission" date="2022-11" db="UniProtKB">
        <authorList>
            <consortium name="WormBaseParasite"/>
        </authorList>
    </citation>
    <scope>IDENTIFICATION</scope>
</reference>
<accession>A0A915IEI3</accession>
<dbReference type="AlphaFoldDB" id="A0A915IEI3"/>
<keyword evidence="1" id="KW-1133">Transmembrane helix</keyword>
<keyword evidence="1" id="KW-0812">Transmembrane</keyword>